<evidence type="ECO:0000313" key="2">
    <source>
        <dbReference type="EMBL" id="KGQ13210.1"/>
    </source>
</evidence>
<dbReference type="HOGENOM" id="CLU_050210_0_1_1"/>
<dbReference type="PANTHER" id="PTHR38457:SF1">
    <property type="entry name" value="REGULATOR ABRB-RELATED"/>
    <property type="match status" value="1"/>
</dbReference>
<feature type="transmembrane region" description="Helical" evidence="1">
    <location>
        <begin position="238"/>
        <end position="257"/>
    </location>
</feature>
<dbReference type="InterPro" id="IPR007820">
    <property type="entry name" value="AbrB_fam"/>
</dbReference>
<reference evidence="2 3" key="1">
    <citation type="submission" date="2012-10" db="EMBL/GenBank/DDBJ databases">
        <title>Genome sequencing and analysis of entomopathogenic fungi Beauveria bassiana D1-5.</title>
        <authorList>
            <person name="Li Q."/>
            <person name="Wang L."/>
            <person name="Zhang Z."/>
            <person name="Wang Q."/>
            <person name="Ren J."/>
            <person name="Wang M."/>
            <person name="Xu W."/>
            <person name="Wang J."/>
            <person name="Lu Y."/>
            <person name="Du Q."/>
            <person name="Sun Z."/>
        </authorList>
    </citation>
    <scope>NUCLEOTIDE SEQUENCE [LARGE SCALE GENOMIC DNA]</scope>
    <source>
        <strain evidence="2 3">D1-5</strain>
    </source>
</reference>
<comment type="caution">
    <text evidence="2">The sequence shown here is derived from an EMBL/GenBank/DDBJ whole genome shotgun (WGS) entry which is preliminary data.</text>
</comment>
<dbReference type="EMBL" id="ANFO01000051">
    <property type="protein sequence ID" value="KGQ13210.1"/>
    <property type="molecule type" value="Genomic_DNA"/>
</dbReference>
<feature type="transmembrane region" description="Helical" evidence="1">
    <location>
        <begin position="21"/>
        <end position="47"/>
    </location>
</feature>
<evidence type="ECO:0000256" key="1">
    <source>
        <dbReference type="SAM" id="Phobius"/>
    </source>
</evidence>
<keyword evidence="1" id="KW-1133">Transmembrane helix</keyword>
<feature type="transmembrane region" description="Helical" evidence="1">
    <location>
        <begin position="331"/>
        <end position="352"/>
    </location>
</feature>
<dbReference type="Proteomes" id="UP000030106">
    <property type="component" value="Unassembled WGS sequence"/>
</dbReference>
<accession>A0A0A2W467</accession>
<dbReference type="PIRSF" id="PIRSF038991">
    <property type="entry name" value="Protein_AbrB"/>
    <property type="match status" value="1"/>
</dbReference>
<dbReference type="GO" id="GO:0016020">
    <property type="term" value="C:membrane"/>
    <property type="evidence" value="ECO:0007669"/>
    <property type="project" value="InterPro"/>
</dbReference>
<organism evidence="2 3">
    <name type="scientific">Beauveria bassiana D1-5</name>
    <dbReference type="NCBI Taxonomy" id="1245745"/>
    <lineage>
        <taxon>Eukaryota</taxon>
        <taxon>Fungi</taxon>
        <taxon>Dikarya</taxon>
        <taxon>Ascomycota</taxon>
        <taxon>Pezizomycotina</taxon>
        <taxon>Sordariomycetes</taxon>
        <taxon>Hypocreomycetidae</taxon>
        <taxon>Hypocreales</taxon>
        <taxon>Cordycipitaceae</taxon>
        <taxon>Beauveria</taxon>
    </lineage>
</organism>
<proteinExistence type="predicted"/>
<gene>
    <name evidence="2" type="ORF">BBAD15_g1029</name>
</gene>
<keyword evidence="1" id="KW-0472">Membrane</keyword>
<name>A0A0A2W467_BEABA</name>
<dbReference type="InterPro" id="IPR017516">
    <property type="entry name" value="AbrB_dup"/>
</dbReference>
<feature type="transmembrane region" description="Helical" evidence="1">
    <location>
        <begin position="278"/>
        <end position="299"/>
    </location>
</feature>
<feature type="transmembrane region" description="Helical" evidence="1">
    <location>
        <begin position="97"/>
        <end position="117"/>
    </location>
</feature>
<evidence type="ECO:0000313" key="3">
    <source>
        <dbReference type="Proteomes" id="UP000030106"/>
    </source>
</evidence>
<dbReference type="PANTHER" id="PTHR38457">
    <property type="entry name" value="REGULATOR ABRB-RELATED"/>
    <property type="match status" value="1"/>
</dbReference>
<dbReference type="NCBIfam" id="TIGR03082">
    <property type="entry name" value="Gneg_AbrB_dup"/>
    <property type="match status" value="2"/>
</dbReference>
<protein>
    <submittedName>
        <fullName evidence="2">Protein AbrB</fullName>
    </submittedName>
</protein>
<dbReference type="Pfam" id="PF05145">
    <property type="entry name" value="AbrB"/>
    <property type="match status" value="1"/>
</dbReference>
<dbReference type="AlphaFoldDB" id="A0A0A2W467"/>
<feature type="transmembrane region" description="Helical" evidence="1">
    <location>
        <begin position="129"/>
        <end position="148"/>
    </location>
</feature>
<keyword evidence="1" id="KW-0812">Transmembrane</keyword>
<sequence>MKKQDPAKPNGYRLLSPQRMQWSMLIIATALFGGLLTWLNIPAALLLGPMAAGIVVSLNGAKVQPNGTLFLIAQGIIGCMIASKMPRSLADTFSSHWLLFIVCVFSVIFICMLLGWILTRMRILPGTTALWGLSPGAATAMTLMAEANGADTQLVAAMQYLRVIMVASVASVLMKVSGEHVPATSAAIDLFAHGSYVAMAETFGLIAFGCIAARLLRLPAGALLITLVAGVVLSQNNWIEIALPQWVLVLAYTIVGWRIGLKFTRPLLKHAAQVLPRIAVSIVILIALCGVMAACLVVVADIDPLTAYLAMSPGGADSVAIIAASSKHIDIAFVMSMQMTRFLILVAFGPIIGNIMKRQANRQTTAGSARAE</sequence>
<feature type="transmembrane region" description="Helical" evidence="1">
    <location>
        <begin position="190"/>
        <end position="208"/>
    </location>
</feature>
<feature type="transmembrane region" description="Helical" evidence="1">
    <location>
        <begin position="215"/>
        <end position="232"/>
    </location>
</feature>
<dbReference type="GO" id="GO:0010468">
    <property type="term" value="P:regulation of gene expression"/>
    <property type="evidence" value="ECO:0007669"/>
    <property type="project" value="InterPro"/>
</dbReference>